<evidence type="ECO:0000256" key="4">
    <source>
        <dbReference type="ARBA" id="ARBA00029447"/>
    </source>
</evidence>
<evidence type="ECO:0000259" key="9">
    <source>
        <dbReference type="PROSITE" id="PS50885"/>
    </source>
</evidence>
<dbReference type="GO" id="GO:0005886">
    <property type="term" value="C:plasma membrane"/>
    <property type="evidence" value="ECO:0007669"/>
    <property type="project" value="TreeGrafter"/>
</dbReference>
<keyword evidence="7" id="KW-1133">Transmembrane helix</keyword>
<dbReference type="PRINTS" id="PR00260">
    <property type="entry name" value="CHEMTRNSDUCR"/>
</dbReference>
<comment type="subcellular location">
    <subcellularLocation>
        <location evidence="1">Membrane</location>
    </subcellularLocation>
</comment>
<dbReference type="CDD" id="cd11386">
    <property type="entry name" value="MCP_signal"/>
    <property type="match status" value="1"/>
</dbReference>
<dbReference type="SMART" id="SM00283">
    <property type="entry name" value="MA"/>
    <property type="match status" value="1"/>
</dbReference>
<dbReference type="InterPro" id="IPR004090">
    <property type="entry name" value="Chemotax_Me-accpt_rcpt"/>
</dbReference>
<comment type="similarity">
    <text evidence="4">Belongs to the methyl-accepting chemotaxis (MCP) protein family.</text>
</comment>
<dbReference type="FunFam" id="1.10.287.950:FF:000001">
    <property type="entry name" value="Methyl-accepting chemotaxis sensory transducer"/>
    <property type="match status" value="1"/>
</dbReference>
<dbReference type="GO" id="GO:0006935">
    <property type="term" value="P:chemotaxis"/>
    <property type="evidence" value="ECO:0007669"/>
    <property type="project" value="InterPro"/>
</dbReference>
<dbReference type="Pfam" id="PF00015">
    <property type="entry name" value="MCPsignal"/>
    <property type="match status" value="1"/>
</dbReference>
<dbReference type="InterPro" id="IPR004089">
    <property type="entry name" value="MCPsignal_dom"/>
</dbReference>
<organism evidence="10 11">
    <name type="scientific">Natronospira elongata</name>
    <dbReference type="NCBI Taxonomy" id="3110268"/>
    <lineage>
        <taxon>Bacteria</taxon>
        <taxon>Pseudomonadati</taxon>
        <taxon>Pseudomonadota</taxon>
        <taxon>Gammaproteobacteria</taxon>
        <taxon>Natronospirales</taxon>
        <taxon>Natronospiraceae</taxon>
        <taxon>Natronospira</taxon>
    </lineage>
</organism>
<feature type="compositionally biased region" description="Polar residues" evidence="6">
    <location>
        <begin position="543"/>
        <end position="561"/>
    </location>
</feature>
<feature type="domain" description="Methyl-accepting transducer" evidence="8">
    <location>
        <begin position="268"/>
        <end position="497"/>
    </location>
</feature>
<feature type="transmembrane region" description="Helical" evidence="7">
    <location>
        <begin position="187"/>
        <end position="210"/>
    </location>
</feature>
<evidence type="ECO:0000256" key="1">
    <source>
        <dbReference type="ARBA" id="ARBA00004370"/>
    </source>
</evidence>
<dbReference type="InterPro" id="IPR051310">
    <property type="entry name" value="MCP_chemotaxis"/>
</dbReference>
<keyword evidence="7" id="KW-0472">Membrane</keyword>
<dbReference type="GO" id="GO:0004888">
    <property type="term" value="F:transmembrane signaling receptor activity"/>
    <property type="evidence" value="ECO:0007669"/>
    <property type="project" value="InterPro"/>
</dbReference>
<keyword evidence="7" id="KW-0812">Transmembrane</keyword>
<keyword evidence="11" id="KW-1185">Reference proteome</keyword>
<keyword evidence="2" id="KW-0488">Methylation</keyword>
<dbReference type="Proteomes" id="UP001302316">
    <property type="component" value="Unassembled WGS sequence"/>
</dbReference>
<dbReference type="AlphaFoldDB" id="A0AAP6JCG2"/>
<dbReference type="Pfam" id="PF00672">
    <property type="entry name" value="HAMP"/>
    <property type="match status" value="1"/>
</dbReference>
<comment type="caution">
    <text evidence="10">The sequence shown here is derived from an EMBL/GenBank/DDBJ whole genome shotgun (WGS) entry which is preliminary data.</text>
</comment>
<dbReference type="InterPro" id="IPR024478">
    <property type="entry name" value="HlyB_4HB_MCP"/>
</dbReference>
<dbReference type="SUPFAM" id="SSF58104">
    <property type="entry name" value="Methyl-accepting chemotaxis protein (MCP) signaling domain"/>
    <property type="match status" value="1"/>
</dbReference>
<dbReference type="EMBL" id="JAYGII010000001">
    <property type="protein sequence ID" value="MEA5444288.1"/>
    <property type="molecule type" value="Genomic_DNA"/>
</dbReference>
<dbReference type="Pfam" id="PF12729">
    <property type="entry name" value="4HB_MCP_1"/>
    <property type="match status" value="1"/>
</dbReference>
<dbReference type="RefSeq" id="WP_346049328.1">
    <property type="nucleotide sequence ID" value="NZ_JAYGII010000001.1"/>
</dbReference>
<dbReference type="PANTHER" id="PTHR43531">
    <property type="entry name" value="PROTEIN ICFG"/>
    <property type="match status" value="1"/>
</dbReference>
<dbReference type="SMART" id="SM00304">
    <property type="entry name" value="HAMP"/>
    <property type="match status" value="1"/>
</dbReference>
<protein>
    <submittedName>
        <fullName evidence="10">Methyl-accepting chemotaxis protein</fullName>
    </submittedName>
</protein>
<evidence type="ECO:0000256" key="3">
    <source>
        <dbReference type="ARBA" id="ARBA00023224"/>
    </source>
</evidence>
<dbReference type="GO" id="GO:0007165">
    <property type="term" value="P:signal transduction"/>
    <property type="evidence" value="ECO:0007669"/>
    <property type="project" value="UniProtKB-KW"/>
</dbReference>
<evidence type="ECO:0000313" key="11">
    <source>
        <dbReference type="Proteomes" id="UP001302316"/>
    </source>
</evidence>
<reference evidence="10 11" key="1">
    <citation type="submission" date="2023-12" db="EMBL/GenBank/DDBJ databases">
        <title>Whole-genome sequencing of halo(alkali)philic microorganisms from hypersaline lakes.</title>
        <authorList>
            <person name="Sorokin D.Y."/>
            <person name="Merkel A.Y."/>
            <person name="Messina E."/>
            <person name="Yakimov M."/>
        </authorList>
    </citation>
    <scope>NUCLEOTIDE SEQUENCE [LARGE SCALE GENOMIC DNA]</scope>
    <source>
        <strain evidence="10 11">AB-CW1</strain>
    </source>
</reference>
<evidence type="ECO:0000313" key="10">
    <source>
        <dbReference type="EMBL" id="MEA5444288.1"/>
    </source>
</evidence>
<proteinExistence type="inferred from homology"/>
<dbReference type="InterPro" id="IPR003660">
    <property type="entry name" value="HAMP_dom"/>
</dbReference>
<dbReference type="PANTHER" id="PTHR43531:SF14">
    <property type="entry name" value="METHYL-ACCEPTING CHEMOTAXIS PROTEIN I-RELATED"/>
    <property type="match status" value="1"/>
</dbReference>
<feature type="region of interest" description="Disordered" evidence="6">
    <location>
        <begin position="526"/>
        <end position="583"/>
    </location>
</feature>
<evidence type="ECO:0000256" key="5">
    <source>
        <dbReference type="PROSITE-ProRule" id="PRU00284"/>
    </source>
</evidence>
<feature type="compositionally biased region" description="Basic and acidic residues" evidence="6">
    <location>
        <begin position="526"/>
        <end position="542"/>
    </location>
</feature>
<evidence type="ECO:0000256" key="7">
    <source>
        <dbReference type="SAM" id="Phobius"/>
    </source>
</evidence>
<keyword evidence="3 5" id="KW-0807">Transducer</keyword>
<accession>A0AAP6JCG2</accession>
<dbReference type="Gene3D" id="1.10.287.950">
    <property type="entry name" value="Methyl-accepting chemotaxis protein"/>
    <property type="match status" value="1"/>
</dbReference>
<name>A0AAP6JCG2_9GAMM</name>
<evidence type="ECO:0000259" key="8">
    <source>
        <dbReference type="PROSITE" id="PS50111"/>
    </source>
</evidence>
<sequence length="583" mass="63884">MNMVLTIKKRLTLLILVAALVLLVVGMMGLNGSRMGANALDRIVGQNVEVTELVNEIYVNELMQRQSVLEALSEPLPNVINRTMDEVDEREADTSRLFERYEGMVATDEEREMAQDWLAARQEQAEAMERVFDALLDENVDLAIMLTQNQLEPASIMVQRGARQLVEYQRNRVNEVSDELGEQIGNLVLAAAVVLLISLAVIAFLGWGTIRNINSALAKASDVISRIADGQLNNRTTVKVRDEVGLMIEDLSRMDEKLADIVTRVREAATSVDAAAQEIASGTDDLAQRTQEQASSIEETASSMEEMTSTVKNNADNAQEANQLASGTRQDAERGGEVVKRAVGAMREIDESSGKIVEIISVIDEIAFQTNLLALNAAVEAARAGEQGRGFAVVATEVRNLAQRSAKAAKEIKDLINDSVDKIKNGSELVEQSGQTLEGIVENVRRVTEIVAEIAAASNEQASGIDQVNRAIMQMDEVTQQNASLVEETAATSRSMQEQAGQLLDRVAFFSLGADDQEGQILAERSHEAKRATREQEERVKDQLQSAKQSSVGQDTGQSSPRRQESGRPVQSSRSEDDLWEEF</sequence>
<dbReference type="PROSITE" id="PS50885">
    <property type="entry name" value="HAMP"/>
    <property type="match status" value="1"/>
</dbReference>
<evidence type="ECO:0000256" key="2">
    <source>
        <dbReference type="ARBA" id="ARBA00022481"/>
    </source>
</evidence>
<evidence type="ECO:0000256" key="6">
    <source>
        <dbReference type="SAM" id="MobiDB-lite"/>
    </source>
</evidence>
<gene>
    <name evidence="10" type="ORF">VCB98_00455</name>
</gene>
<dbReference type="PROSITE" id="PS50111">
    <property type="entry name" value="CHEMOTAXIS_TRANSDUC_2"/>
    <property type="match status" value="1"/>
</dbReference>
<feature type="domain" description="HAMP" evidence="9">
    <location>
        <begin position="211"/>
        <end position="263"/>
    </location>
</feature>